<dbReference type="Gene3D" id="1.20.1540.10">
    <property type="entry name" value="Rhomboid-like"/>
    <property type="match status" value="1"/>
</dbReference>
<keyword evidence="12" id="KW-1185">Reference proteome</keyword>
<feature type="transmembrane region" description="Helical" evidence="9">
    <location>
        <begin position="139"/>
        <end position="162"/>
    </location>
</feature>
<comment type="similarity">
    <text evidence="2">Belongs to the peptidase S54 family.</text>
</comment>
<dbReference type="GO" id="GO:0016020">
    <property type="term" value="C:membrane"/>
    <property type="evidence" value="ECO:0007669"/>
    <property type="project" value="UniProtKB-SubCell"/>
</dbReference>
<gene>
    <name evidence="11" type="ORF">WJX73_005858</name>
</gene>
<evidence type="ECO:0000256" key="5">
    <source>
        <dbReference type="ARBA" id="ARBA00022801"/>
    </source>
</evidence>
<dbReference type="InterPro" id="IPR022764">
    <property type="entry name" value="Peptidase_S54_rhomboid_dom"/>
</dbReference>
<dbReference type="GO" id="GO:0006508">
    <property type="term" value="P:proteolysis"/>
    <property type="evidence" value="ECO:0007669"/>
    <property type="project" value="UniProtKB-KW"/>
</dbReference>
<keyword evidence="7 9" id="KW-0472">Membrane</keyword>
<keyword evidence="6 9" id="KW-1133">Transmembrane helix</keyword>
<evidence type="ECO:0000256" key="6">
    <source>
        <dbReference type="ARBA" id="ARBA00022989"/>
    </source>
</evidence>
<feature type="transmembrane region" description="Helical" evidence="9">
    <location>
        <begin position="12"/>
        <end position="28"/>
    </location>
</feature>
<feature type="domain" description="Peptidase S54 rhomboid" evidence="10">
    <location>
        <begin position="53"/>
        <end position="102"/>
    </location>
</feature>
<dbReference type="Pfam" id="PF01694">
    <property type="entry name" value="Rhomboid"/>
    <property type="match status" value="1"/>
</dbReference>
<evidence type="ECO:0000256" key="8">
    <source>
        <dbReference type="SAM" id="MobiDB-lite"/>
    </source>
</evidence>
<dbReference type="InterPro" id="IPR035952">
    <property type="entry name" value="Rhomboid-like_sf"/>
</dbReference>
<feature type="transmembrane region" description="Helical" evidence="9">
    <location>
        <begin position="322"/>
        <end position="342"/>
    </location>
</feature>
<organism evidence="11 12">
    <name type="scientific">Symbiochloris irregularis</name>
    <dbReference type="NCBI Taxonomy" id="706552"/>
    <lineage>
        <taxon>Eukaryota</taxon>
        <taxon>Viridiplantae</taxon>
        <taxon>Chlorophyta</taxon>
        <taxon>core chlorophytes</taxon>
        <taxon>Trebouxiophyceae</taxon>
        <taxon>Trebouxiales</taxon>
        <taxon>Trebouxiaceae</taxon>
        <taxon>Symbiochloris</taxon>
    </lineage>
</organism>
<evidence type="ECO:0000256" key="2">
    <source>
        <dbReference type="ARBA" id="ARBA00009045"/>
    </source>
</evidence>
<dbReference type="Proteomes" id="UP001465755">
    <property type="component" value="Unassembled WGS sequence"/>
</dbReference>
<name>A0AAW1NT70_9CHLO</name>
<evidence type="ECO:0000256" key="4">
    <source>
        <dbReference type="ARBA" id="ARBA00022692"/>
    </source>
</evidence>
<dbReference type="EMBL" id="JALJOQ010000185">
    <property type="protein sequence ID" value="KAK9790945.1"/>
    <property type="molecule type" value="Genomic_DNA"/>
</dbReference>
<keyword evidence="3" id="KW-0645">Protease</keyword>
<dbReference type="PANTHER" id="PTHR43066:SF1">
    <property type="entry name" value="RHOMBOID PROTEIN 2"/>
    <property type="match status" value="1"/>
</dbReference>
<evidence type="ECO:0000256" key="7">
    <source>
        <dbReference type="ARBA" id="ARBA00023136"/>
    </source>
</evidence>
<dbReference type="PANTHER" id="PTHR43066">
    <property type="entry name" value="RHOMBOID-RELATED PROTEIN"/>
    <property type="match status" value="1"/>
</dbReference>
<keyword evidence="4 9" id="KW-0812">Transmembrane</keyword>
<feature type="transmembrane region" description="Helical" evidence="9">
    <location>
        <begin position="116"/>
        <end position="133"/>
    </location>
</feature>
<keyword evidence="5" id="KW-0378">Hydrolase</keyword>
<comment type="caution">
    <text evidence="11">The sequence shown here is derived from an EMBL/GenBank/DDBJ whole genome shotgun (WGS) entry which is preliminary data.</text>
</comment>
<evidence type="ECO:0000256" key="3">
    <source>
        <dbReference type="ARBA" id="ARBA00022670"/>
    </source>
</evidence>
<protein>
    <recommendedName>
        <fullName evidence="10">Peptidase S54 rhomboid domain-containing protein</fullName>
    </recommendedName>
</protein>
<feature type="transmembrane region" description="Helical" evidence="9">
    <location>
        <begin position="83"/>
        <end position="104"/>
    </location>
</feature>
<comment type="subcellular location">
    <subcellularLocation>
        <location evidence="1">Membrane</location>
        <topology evidence="1">Multi-pass membrane protein</topology>
    </subcellularLocation>
</comment>
<accession>A0AAW1NT70</accession>
<evidence type="ECO:0000256" key="9">
    <source>
        <dbReference type="SAM" id="Phobius"/>
    </source>
</evidence>
<feature type="region of interest" description="Disordered" evidence="8">
    <location>
        <begin position="181"/>
        <end position="212"/>
    </location>
</feature>
<reference evidence="11 12" key="1">
    <citation type="journal article" date="2024" name="Nat. Commun.">
        <title>Phylogenomics reveals the evolutionary origins of lichenization in chlorophyte algae.</title>
        <authorList>
            <person name="Puginier C."/>
            <person name="Libourel C."/>
            <person name="Otte J."/>
            <person name="Skaloud P."/>
            <person name="Haon M."/>
            <person name="Grisel S."/>
            <person name="Petersen M."/>
            <person name="Berrin J.G."/>
            <person name="Delaux P.M."/>
            <person name="Dal Grande F."/>
            <person name="Keller J."/>
        </authorList>
    </citation>
    <scope>NUCLEOTIDE SEQUENCE [LARGE SCALE GENOMIC DNA]</scope>
    <source>
        <strain evidence="11 12">SAG 2036</strain>
    </source>
</reference>
<sequence length="362" mass="40745">MQQIVATRNKPPITLIFVLVNVLLFLQPEGVRDFVPAASTACLQPFLIVTGKQYGRLLWSAFLHADERHLLVNMSSLLWKGSLLEPAMGCGSFLFLVTELLIVSQATHHEVWGIRMPGKYVCWVELILIQLVTPRASLLGHFSGILAGILHLCLVSFSPLAFRFPRGVRRQQYYRMEGEPHFATSDGQRPAASDAADGYESSPSRADSHRDDHQAENYGSWWFAGARGRRRAGRQGYAPRLPGWRSVRKWPASILLGALLVIAAVTNPSQEHFTTFVSDFAHRKLGFLPGLAAKWAMASPVWMGGVQHWNCYLFSLARTHRFWFLGAYGFWLPLPVVPLWALSAWARWQLRVGPLQSPAYQQ</sequence>
<evidence type="ECO:0000256" key="1">
    <source>
        <dbReference type="ARBA" id="ARBA00004141"/>
    </source>
</evidence>
<proteinExistence type="inferred from homology"/>
<dbReference type="GO" id="GO:0004252">
    <property type="term" value="F:serine-type endopeptidase activity"/>
    <property type="evidence" value="ECO:0007669"/>
    <property type="project" value="InterPro"/>
</dbReference>
<evidence type="ECO:0000313" key="12">
    <source>
        <dbReference type="Proteomes" id="UP001465755"/>
    </source>
</evidence>
<evidence type="ECO:0000259" key="10">
    <source>
        <dbReference type="Pfam" id="PF01694"/>
    </source>
</evidence>
<evidence type="ECO:0000313" key="11">
    <source>
        <dbReference type="EMBL" id="KAK9790945.1"/>
    </source>
</evidence>
<dbReference type="SUPFAM" id="SSF144091">
    <property type="entry name" value="Rhomboid-like"/>
    <property type="match status" value="1"/>
</dbReference>
<dbReference type="AlphaFoldDB" id="A0AAW1NT70"/>